<protein>
    <submittedName>
        <fullName evidence="3">Right-handed parallel beta-helix repeat-containing protein</fullName>
    </submittedName>
</protein>
<sequence>MRRMLVVLAALASLLVVPLPSAAADCFGWSGQLPLRDAVSANACVQVAPGVWDVDDFVVVPAGHTVRGTPGGDRSATVLRAVQPWENTVAEGILNDDGSNGAPFVVADLTLESGGLATSALCCRGFTARNVVLQGARCYGLGIAGVRVDVTDSLIRHNGAWSGCPSPPGAGVYVVSTVAGPSNWAPRIANTTIRDNTGPGLDIASVWGGQLIGNTIVANTNWAGISLFGSHWLIEGNTVRHPATNQGQPYQRPCASGPSGERSAAIMLCQLHDTDNDVTTDNVVRGNAVSSWYGILLVGNDETRPYWAPRTNTVENNDVTGSVHGCADDFRPGQWFSDQNTWTGNNCSGSPNSGPSYF</sequence>
<evidence type="ECO:0000313" key="4">
    <source>
        <dbReference type="Proteomes" id="UP001595699"/>
    </source>
</evidence>
<dbReference type="InterPro" id="IPR039448">
    <property type="entry name" value="Beta_helix"/>
</dbReference>
<name>A0ABV7Y8U8_9ACTN</name>
<gene>
    <name evidence="3" type="ORF">ACFOUW_06500</name>
</gene>
<evidence type="ECO:0000313" key="3">
    <source>
        <dbReference type="EMBL" id="MFC3760480.1"/>
    </source>
</evidence>
<dbReference type="InterPro" id="IPR006626">
    <property type="entry name" value="PbH1"/>
</dbReference>
<evidence type="ECO:0000259" key="2">
    <source>
        <dbReference type="Pfam" id="PF13229"/>
    </source>
</evidence>
<proteinExistence type="predicted"/>
<keyword evidence="4" id="KW-1185">Reference proteome</keyword>
<keyword evidence="1" id="KW-0732">Signal</keyword>
<dbReference type="EMBL" id="JBHRZH010000005">
    <property type="protein sequence ID" value="MFC3760480.1"/>
    <property type="molecule type" value="Genomic_DNA"/>
</dbReference>
<evidence type="ECO:0000256" key="1">
    <source>
        <dbReference type="SAM" id="SignalP"/>
    </source>
</evidence>
<comment type="caution">
    <text evidence="3">The sequence shown here is derived from an EMBL/GenBank/DDBJ whole genome shotgun (WGS) entry which is preliminary data.</text>
</comment>
<dbReference type="Pfam" id="PF13229">
    <property type="entry name" value="Beta_helix"/>
    <property type="match status" value="1"/>
</dbReference>
<dbReference type="Proteomes" id="UP001595699">
    <property type="component" value="Unassembled WGS sequence"/>
</dbReference>
<accession>A0ABV7Y8U8</accession>
<dbReference type="RefSeq" id="WP_205122477.1">
    <property type="nucleotide sequence ID" value="NZ_JAFBCM010000001.1"/>
</dbReference>
<reference evidence="4" key="1">
    <citation type="journal article" date="2019" name="Int. J. Syst. Evol. Microbiol.">
        <title>The Global Catalogue of Microorganisms (GCM) 10K type strain sequencing project: providing services to taxonomists for standard genome sequencing and annotation.</title>
        <authorList>
            <consortium name="The Broad Institute Genomics Platform"/>
            <consortium name="The Broad Institute Genome Sequencing Center for Infectious Disease"/>
            <person name="Wu L."/>
            <person name="Ma J."/>
        </authorList>
    </citation>
    <scope>NUCLEOTIDE SEQUENCE [LARGE SCALE GENOMIC DNA]</scope>
    <source>
        <strain evidence="4">CGMCC 4.7241</strain>
    </source>
</reference>
<dbReference type="InterPro" id="IPR012334">
    <property type="entry name" value="Pectin_lyas_fold"/>
</dbReference>
<dbReference type="SMART" id="SM00710">
    <property type="entry name" value="PbH1"/>
    <property type="match status" value="5"/>
</dbReference>
<dbReference type="SUPFAM" id="SSF51126">
    <property type="entry name" value="Pectin lyase-like"/>
    <property type="match status" value="1"/>
</dbReference>
<feature type="chain" id="PRO_5046241362" evidence="1">
    <location>
        <begin position="24"/>
        <end position="358"/>
    </location>
</feature>
<feature type="domain" description="Right handed beta helix" evidence="2">
    <location>
        <begin position="149"/>
        <end position="326"/>
    </location>
</feature>
<organism evidence="3 4">
    <name type="scientific">Tenggerimyces flavus</name>
    <dbReference type="NCBI Taxonomy" id="1708749"/>
    <lineage>
        <taxon>Bacteria</taxon>
        <taxon>Bacillati</taxon>
        <taxon>Actinomycetota</taxon>
        <taxon>Actinomycetes</taxon>
        <taxon>Propionibacteriales</taxon>
        <taxon>Nocardioidaceae</taxon>
        <taxon>Tenggerimyces</taxon>
    </lineage>
</organism>
<dbReference type="InterPro" id="IPR011050">
    <property type="entry name" value="Pectin_lyase_fold/virulence"/>
</dbReference>
<dbReference type="Gene3D" id="2.160.20.10">
    <property type="entry name" value="Single-stranded right-handed beta-helix, Pectin lyase-like"/>
    <property type="match status" value="1"/>
</dbReference>
<feature type="signal peptide" evidence="1">
    <location>
        <begin position="1"/>
        <end position="23"/>
    </location>
</feature>